<dbReference type="AlphaFoldDB" id="A0A6A5RS93"/>
<proteinExistence type="predicted"/>
<feature type="domain" description="Heterokaryon incompatibility" evidence="1">
    <location>
        <begin position="46"/>
        <end position="211"/>
    </location>
</feature>
<dbReference type="PANTHER" id="PTHR24148">
    <property type="entry name" value="ANKYRIN REPEAT DOMAIN-CONTAINING PROTEIN 39 HOMOLOG-RELATED"/>
    <property type="match status" value="1"/>
</dbReference>
<keyword evidence="3" id="KW-1185">Reference proteome</keyword>
<dbReference type="Pfam" id="PF06985">
    <property type="entry name" value="HET"/>
    <property type="match status" value="1"/>
</dbReference>
<evidence type="ECO:0000259" key="1">
    <source>
        <dbReference type="Pfam" id="PF06985"/>
    </source>
</evidence>
<dbReference type="OrthoDB" id="2157530at2759"/>
<dbReference type="PANTHER" id="PTHR24148:SF64">
    <property type="entry name" value="HETEROKARYON INCOMPATIBILITY DOMAIN-CONTAINING PROTEIN"/>
    <property type="match status" value="1"/>
</dbReference>
<protein>
    <submittedName>
        <fullName evidence="2">HET-domain-containing protein</fullName>
    </submittedName>
</protein>
<dbReference type="GeneID" id="54348128"/>
<dbReference type="InterPro" id="IPR010730">
    <property type="entry name" value="HET"/>
</dbReference>
<reference evidence="2" key="1">
    <citation type="journal article" date="2020" name="Stud. Mycol.">
        <title>101 Dothideomycetes genomes: a test case for predicting lifestyles and emergence of pathogens.</title>
        <authorList>
            <person name="Haridas S."/>
            <person name="Albert R."/>
            <person name="Binder M."/>
            <person name="Bloem J."/>
            <person name="Labutti K."/>
            <person name="Salamov A."/>
            <person name="Andreopoulos B."/>
            <person name="Baker S."/>
            <person name="Barry K."/>
            <person name="Bills G."/>
            <person name="Bluhm B."/>
            <person name="Cannon C."/>
            <person name="Castanera R."/>
            <person name="Culley D."/>
            <person name="Daum C."/>
            <person name="Ezra D."/>
            <person name="Gonzalez J."/>
            <person name="Henrissat B."/>
            <person name="Kuo A."/>
            <person name="Liang C."/>
            <person name="Lipzen A."/>
            <person name="Lutzoni F."/>
            <person name="Magnuson J."/>
            <person name="Mondo S."/>
            <person name="Nolan M."/>
            <person name="Ohm R."/>
            <person name="Pangilinan J."/>
            <person name="Park H.-J."/>
            <person name="Ramirez L."/>
            <person name="Alfaro M."/>
            <person name="Sun H."/>
            <person name="Tritt A."/>
            <person name="Yoshinaga Y."/>
            <person name="Zwiers L.-H."/>
            <person name="Turgeon B."/>
            <person name="Goodwin S."/>
            <person name="Spatafora J."/>
            <person name="Crous P."/>
            <person name="Grigoriev I."/>
        </authorList>
    </citation>
    <scope>NUCLEOTIDE SEQUENCE</scope>
    <source>
        <strain evidence="2">CBS 183.55</strain>
    </source>
</reference>
<evidence type="ECO:0000313" key="2">
    <source>
        <dbReference type="EMBL" id="KAF1929954.1"/>
    </source>
</evidence>
<name>A0A6A5RS93_9PLEO</name>
<gene>
    <name evidence="2" type="ORF">M421DRAFT_413861</name>
</gene>
<organism evidence="2 3">
    <name type="scientific">Didymella exigua CBS 183.55</name>
    <dbReference type="NCBI Taxonomy" id="1150837"/>
    <lineage>
        <taxon>Eukaryota</taxon>
        <taxon>Fungi</taxon>
        <taxon>Dikarya</taxon>
        <taxon>Ascomycota</taxon>
        <taxon>Pezizomycotina</taxon>
        <taxon>Dothideomycetes</taxon>
        <taxon>Pleosporomycetidae</taxon>
        <taxon>Pleosporales</taxon>
        <taxon>Pleosporineae</taxon>
        <taxon>Didymellaceae</taxon>
        <taxon>Didymella</taxon>
    </lineage>
</organism>
<dbReference type="EMBL" id="ML978964">
    <property type="protein sequence ID" value="KAF1929954.1"/>
    <property type="molecule type" value="Genomic_DNA"/>
</dbReference>
<sequence>MASSLPSYEYGELPQDAFRYLTLNSGVGNDPLVCTLHTSRIDKADYEAISYVWGSEEQPDDIECDGMLLKTTSNLKDALRQVRLADSPRRLWADSVCINQKDLEEKGHQVKNMGQVYRSATCVLICVGSVGCEFGPGLRALLEDVNQMIYKTLYHNDIDYRSAVDQRLGPHHDDIFPYFDNDDPIRSDSRWPLLDALLSREWFQRAWVVREAGLARQALVLCGDTTLSWNDLMCMISWIHGRALGGISVAHEDRLQPHREAYEARHQELICVFYARSSWFECSLLDYMDFSRFLHLKDPRDRIYAFLDIAPGHKDGFEIIPNYTDTPFKIYYDFATAYILATKDLKILHYVQHGEVMIETGSTTWVPRWDDGLADTTIIFSPSQDPPLLSRTGQVSSPAILENHVFRVQGVVFDKVCFSSDVWTKNTLTLGYIFRVWIQVRALASSESPYRERLLAAFFDALTSGGGFYGDLETHMKQRRRCLDLFHSMSSHMDGNDTITWDSLDLREFGASSVLLMVAASLNRRRLIVTQRGYLGYAPHITLEGDLCAIVFGCSRPCLLRAAANENSYRLVGTSFVLGDDYDISEEGRLRFHATFGDENSKTWMDWDIEDQDIHLL</sequence>
<accession>A0A6A5RS93</accession>
<dbReference type="Proteomes" id="UP000800082">
    <property type="component" value="Unassembled WGS sequence"/>
</dbReference>
<evidence type="ECO:0000313" key="3">
    <source>
        <dbReference type="Proteomes" id="UP000800082"/>
    </source>
</evidence>
<dbReference type="InterPro" id="IPR052895">
    <property type="entry name" value="HetReg/Transcr_Mod"/>
</dbReference>
<dbReference type="Pfam" id="PF26639">
    <property type="entry name" value="Het-6_barrel"/>
    <property type="match status" value="1"/>
</dbReference>
<dbReference type="RefSeq" id="XP_033450202.1">
    <property type="nucleotide sequence ID" value="XM_033590461.1"/>
</dbReference>